<sequence>MTNERTVKFTTKCENCIFVDYINGEQSCSFNRLEKFKEQDLAELSDNSFYTINTVCKTFRDEEWALQYDDPKEKVLEQIQIQCDVIVLAYNDENLHPNLIRIAKYYARSIIKPKKIIFTIYKDQINNLKETYLCLREILDGKIEYCIMQIFGNKTSYDCVDEAFSRIKSPWYLVVESNQQIERDYISELDYKINTNMERIIYIDSGLHGTIVLSEVHKLFYGNREELLSEKLIEVTKEQDSESMVTMWT</sequence>
<organism evidence="1">
    <name type="scientific">viral metagenome</name>
    <dbReference type="NCBI Taxonomy" id="1070528"/>
    <lineage>
        <taxon>unclassified sequences</taxon>
        <taxon>metagenomes</taxon>
        <taxon>organismal metagenomes</taxon>
    </lineage>
</organism>
<dbReference type="EMBL" id="MT141330">
    <property type="protein sequence ID" value="QJA58586.1"/>
    <property type="molecule type" value="Genomic_DNA"/>
</dbReference>
<protein>
    <submittedName>
        <fullName evidence="1">Uncharacterized protein</fullName>
    </submittedName>
</protein>
<reference evidence="1" key="1">
    <citation type="submission" date="2020-03" db="EMBL/GenBank/DDBJ databases">
        <title>The deep terrestrial virosphere.</title>
        <authorList>
            <person name="Holmfeldt K."/>
            <person name="Nilsson E."/>
            <person name="Simone D."/>
            <person name="Lopez-Fernandez M."/>
            <person name="Wu X."/>
            <person name="de Brujin I."/>
            <person name="Lundin D."/>
            <person name="Andersson A."/>
            <person name="Bertilsson S."/>
            <person name="Dopson M."/>
        </authorList>
    </citation>
    <scope>NUCLEOTIDE SEQUENCE</scope>
    <source>
        <strain evidence="1">MM415B01436</strain>
    </source>
</reference>
<gene>
    <name evidence="1" type="ORF">MM415B01436_0020</name>
</gene>
<dbReference type="AlphaFoldDB" id="A0A6M3IM49"/>
<accession>A0A6M3IM49</accession>
<name>A0A6M3IM49_9ZZZZ</name>
<proteinExistence type="predicted"/>
<evidence type="ECO:0000313" key="1">
    <source>
        <dbReference type="EMBL" id="QJA58586.1"/>
    </source>
</evidence>